<dbReference type="Proteomes" id="UP001319060">
    <property type="component" value="Unassembled WGS sequence"/>
</dbReference>
<proteinExistence type="predicted"/>
<feature type="region of interest" description="Disordered" evidence="1">
    <location>
        <begin position="1"/>
        <end position="21"/>
    </location>
</feature>
<gene>
    <name evidence="2" type="ORF">JYA64_16420</name>
</gene>
<evidence type="ECO:0000256" key="1">
    <source>
        <dbReference type="SAM" id="MobiDB-lite"/>
    </source>
</evidence>
<reference evidence="2 3" key="1">
    <citation type="submission" date="2021-01" db="EMBL/GenBank/DDBJ databases">
        <title>Genome Sequencing of Type Strains.</title>
        <authorList>
            <person name="Lemaire J.F."/>
            <person name="Inderbitzin P."/>
            <person name="Collins S.B."/>
            <person name="Wespe N."/>
            <person name="Knight-Connoni V."/>
        </authorList>
    </citation>
    <scope>NUCLEOTIDE SEQUENCE [LARGE SCALE GENOMIC DNA]</scope>
    <source>
        <strain evidence="2 3">DSM 14730</strain>
    </source>
</reference>
<protein>
    <submittedName>
        <fullName evidence="2">Uncharacterized protein</fullName>
    </submittedName>
</protein>
<name>A0ABS2ZFB9_9BACL</name>
<evidence type="ECO:0000313" key="3">
    <source>
        <dbReference type="Proteomes" id="UP001319060"/>
    </source>
</evidence>
<comment type="caution">
    <text evidence="2">The sequence shown here is derived from an EMBL/GenBank/DDBJ whole genome shotgun (WGS) entry which is preliminary data.</text>
</comment>
<sequence>MNKEKPLHFDGTMLNHEQAYTDTTQEPIVLTDEMRANISGNPFMTQGE</sequence>
<keyword evidence="3" id="KW-1185">Reference proteome</keyword>
<organism evidence="2 3">
    <name type="scientific">Fictibacillus barbaricus</name>
    <dbReference type="NCBI Taxonomy" id="182136"/>
    <lineage>
        <taxon>Bacteria</taxon>
        <taxon>Bacillati</taxon>
        <taxon>Bacillota</taxon>
        <taxon>Bacilli</taxon>
        <taxon>Bacillales</taxon>
        <taxon>Fictibacillaceae</taxon>
        <taxon>Fictibacillus</taxon>
    </lineage>
</organism>
<dbReference type="RefSeq" id="WP_188401184.1">
    <property type="nucleotide sequence ID" value="NZ_BMCE01000001.1"/>
</dbReference>
<evidence type="ECO:0000313" key="2">
    <source>
        <dbReference type="EMBL" id="MBN3546893.1"/>
    </source>
</evidence>
<dbReference type="EMBL" id="JAFHKS010000044">
    <property type="protein sequence ID" value="MBN3546893.1"/>
    <property type="molecule type" value="Genomic_DNA"/>
</dbReference>
<accession>A0ABS2ZFB9</accession>